<feature type="signal peptide" evidence="1">
    <location>
        <begin position="1"/>
        <end position="16"/>
    </location>
</feature>
<feature type="chain" id="PRO_5045441795" description="Lipoprotein" evidence="1">
    <location>
        <begin position="17"/>
        <end position="153"/>
    </location>
</feature>
<evidence type="ECO:0008006" key="4">
    <source>
        <dbReference type="Google" id="ProtNLM"/>
    </source>
</evidence>
<dbReference type="RefSeq" id="WP_197902764.1">
    <property type="nucleotide sequence ID" value="NZ_JACSGR010000003.1"/>
</dbReference>
<evidence type="ECO:0000313" key="2">
    <source>
        <dbReference type="EMBL" id="MBH5328842.1"/>
    </source>
</evidence>
<comment type="caution">
    <text evidence="2">The sequence shown here is derived from an EMBL/GenBank/DDBJ whole genome shotgun (WGS) entry which is preliminary data.</text>
</comment>
<accession>A0ABS0N968</accession>
<dbReference type="Proteomes" id="UP000768471">
    <property type="component" value="Unassembled WGS sequence"/>
</dbReference>
<evidence type="ECO:0000256" key="1">
    <source>
        <dbReference type="SAM" id="SignalP"/>
    </source>
</evidence>
<evidence type="ECO:0000313" key="3">
    <source>
        <dbReference type="Proteomes" id="UP000768471"/>
    </source>
</evidence>
<reference evidence="2 3" key="1">
    <citation type="submission" date="2020-09" db="EMBL/GenBank/DDBJ databases">
        <title>Eikenella S3660 sp. nov., isolated from a throat swab.</title>
        <authorList>
            <person name="Buhl M."/>
        </authorList>
    </citation>
    <scope>NUCLEOTIDE SEQUENCE [LARGE SCALE GENOMIC DNA]</scope>
    <source>
        <strain evidence="2 3">S3360</strain>
    </source>
</reference>
<gene>
    <name evidence="2" type="ORF">H9Q10_04070</name>
</gene>
<dbReference type="PROSITE" id="PS51257">
    <property type="entry name" value="PROKAR_LIPOPROTEIN"/>
    <property type="match status" value="1"/>
</dbReference>
<dbReference type="EMBL" id="JACSGR010000003">
    <property type="protein sequence ID" value="MBH5328842.1"/>
    <property type="molecule type" value="Genomic_DNA"/>
</dbReference>
<sequence>MKKTAFAALFGSLLLAGCLSVPQPTVLHMSELRNKDFGRYPGNYQQIIRRHLAQNLIDPESARIGSFTPPRKYLRIDETRLTASGLDFRAYYAACVRVNSKNRYGGYTGWQEHVYFIRNGEIMLGGDPFHVKCGSTEDFILSVSPLANVKIEP</sequence>
<keyword evidence="3" id="KW-1185">Reference proteome</keyword>
<organism evidence="2 3">
    <name type="scientific">Eikenella glucosivorans</name>
    <dbReference type="NCBI Taxonomy" id="2766967"/>
    <lineage>
        <taxon>Bacteria</taxon>
        <taxon>Pseudomonadati</taxon>
        <taxon>Pseudomonadota</taxon>
        <taxon>Betaproteobacteria</taxon>
        <taxon>Neisseriales</taxon>
        <taxon>Neisseriaceae</taxon>
        <taxon>Eikenella</taxon>
    </lineage>
</organism>
<name>A0ABS0N968_9NEIS</name>
<proteinExistence type="predicted"/>
<keyword evidence="1" id="KW-0732">Signal</keyword>
<protein>
    <recommendedName>
        <fullName evidence="4">Lipoprotein</fullName>
    </recommendedName>
</protein>